<feature type="transmembrane region" description="Helical" evidence="1">
    <location>
        <begin position="98"/>
        <end position="119"/>
    </location>
</feature>
<dbReference type="InterPro" id="IPR000620">
    <property type="entry name" value="EamA_dom"/>
</dbReference>
<dbReference type="InterPro" id="IPR037185">
    <property type="entry name" value="EmrE-like"/>
</dbReference>
<feature type="domain" description="EamA" evidence="2">
    <location>
        <begin position="7"/>
        <end position="140"/>
    </location>
</feature>
<keyword evidence="1" id="KW-1133">Transmembrane helix</keyword>
<comment type="caution">
    <text evidence="3">The sequence shown here is derived from an EMBL/GenBank/DDBJ whole genome shotgun (WGS) entry which is preliminary data.</text>
</comment>
<protein>
    <submittedName>
        <fullName evidence="3">RarD protein</fullName>
    </submittedName>
</protein>
<feature type="transmembrane region" description="Helical" evidence="1">
    <location>
        <begin position="37"/>
        <end position="55"/>
    </location>
</feature>
<feature type="transmembrane region" description="Helical" evidence="1">
    <location>
        <begin position="126"/>
        <end position="145"/>
    </location>
</feature>
<dbReference type="STRING" id="754436.JCM19237_2360"/>
<organism evidence="3 4">
    <name type="scientific">Photobacterium aphoticum</name>
    <dbReference type="NCBI Taxonomy" id="754436"/>
    <lineage>
        <taxon>Bacteria</taxon>
        <taxon>Pseudomonadati</taxon>
        <taxon>Pseudomonadota</taxon>
        <taxon>Gammaproteobacteria</taxon>
        <taxon>Vibrionales</taxon>
        <taxon>Vibrionaceae</taxon>
        <taxon>Photobacterium</taxon>
    </lineage>
</organism>
<dbReference type="GO" id="GO:0016020">
    <property type="term" value="C:membrane"/>
    <property type="evidence" value="ECO:0007669"/>
    <property type="project" value="InterPro"/>
</dbReference>
<feature type="transmembrane region" description="Helical" evidence="1">
    <location>
        <begin position="151"/>
        <end position="173"/>
    </location>
</feature>
<evidence type="ECO:0000259" key="2">
    <source>
        <dbReference type="Pfam" id="PF00892"/>
    </source>
</evidence>
<dbReference type="Proteomes" id="UP000029227">
    <property type="component" value="Unassembled WGS sequence"/>
</dbReference>
<dbReference type="Pfam" id="PF00892">
    <property type="entry name" value="EamA"/>
    <property type="match status" value="1"/>
</dbReference>
<evidence type="ECO:0000313" key="4">
    <source>
        <dbReference type="Proteomes" id="UP000029227"/>
    </source>
</evidence>
<keyword evidence="1" id="KW-0472">Membrane</keyword>
<dbReference type="AlphaFoldDB" id="A0A090QQV1"/>
<gene>
    <name evidence="3" type="ORF">JCM19237_2360</name>
</gene>
<keyword evidence="1" id="KW-0812">Transmembrane</keyword>
<reference evidence="3 4" key="1">
    <citation type="journal article" date="2014" name="Genome Announc.">
        <title>Draft Genome Sequences of Two Vibrionaceae Species, Vibrio ponticus C121 and Photobacterium aphoticum C119, Isolated as Coral Reef Microbiota.</title>
        <authorList>
            <person name="Al-saari N."/>
            <person name="Meirelles P.M."/>
            <person name="Mino S."/>
            <person name="Suda W."/>
            <person name="Oshima K."/>
            <person name="Hattori M."/>
            <person name="Ohkuma M."/>
            <person name="Thompson F.L."/>
            <person name="Gomez-Gil B."/>
            <person name="Sawabe T."/>
            <person name="Sawabe T."/>
        </authorList>
    </citation>
    <scope>NUCLEOTIDE SEQUENCE [LARGE SCALE GENOMIC DNA]</scope>
    <source>
        <strain evidence="3 4">JCM 19237</strain>
    </source>
</reference>
<proteinExistence type="predicted"/>
<dbReference type="eggNOG" id="COG2962">
    <property type="taxonomic scope" value="Bacteria"/>
</dbReference>
<sequence>MQTHRVGNALAAFSFMLWGLLPLYYQFLPQANINDLLALRIIFSVPFMFAVMVILRRRMPSLAALWQDKRSLLMSALAGLIMCVSWYAFTWAMTHDQVLAASLGFFINPLFAITLGVLFLKEKLTLAQKAAVVLATMGIAYQVWYYGELPWISLIMGSFFACMACVRSLFVMMRSLLSPLKRRFWHRLRWFMC</sequence>
<name>A0A090QQV1_9GAMM</name>
<accession>A0A090QQV1</accession>
<feature type="transmembrane region" description="Helical" evidence="1">
    <location>
        <begin position="71"/>
        <end position="92"/>
    </location>
</feature>
<evidence type="ECO:0000256" key="1">
    <source>
        <dbReference type="SAM" id="Phobius"/>
    </source>
</evidence>
<dbReference type="SUPFAM" id="SSF103481">
    <property type="entry name" value="Multidrug resistance efflux transporter EmrE"/>
    <property type="match status" value="1"/>
</dbReference>
<dbReference type="EMBL" id="BBMN01000003">
    <property type="protein sequence ID" value="GAL04209.1"/>
    <property type="molecule type" value="Genomic_DNA"/>
</dbReference>
<evidence type="ECO:0000313" key="3">
    <source>
        <dbReference type="EMBL" id="GAL04209.1"/>
    </source>
</evidence>
<feature type="transmembrane region" description="Helical" evidence="1">
    <location>
        <begin position="7"/>
        <end position="25"/>
    </location>
</feature>